<comment type="caution">
    <text evidence="1">The sequence shown here is derived from an EMBL/GenBank/DDBJ whole genome shotgun (WGS) entry which is preliminary data.</text>
</comment>
<organism evidence="1 2">
    <name type="scientific">Pseudovibrio ascidiaceicola</name>
    <dbReference type="NCBI Taxonomy" id="285279"/>
    <lineage>
        <taxon>Bacteria</taxon>
        <taxon>Pseudomonadati</taxon>
        <taxon>Pseudomonadota</taxon>
        <taxon>Alphaproteobacteria</taxon>
        <taxon>Hyphomicrobiales</taxon>
        <taxon>Stappiaceae</taxon>
        <taxon>Pseudovibrio</taxon>
    </lineage>
</organism>
<name>A0A1I3XUK4_9HYPH</name>
<dbReference type="EMBL" id="FOSK01000003">
    <property type="protein sequence ID" value="SFK23337.1"/>
    <property type="molecule type" value="Genomic_DNA"/>
</dbReference>
<reference evidence="1 2" key="1">
    <citation type="submission" date="2016-10" db="EMBL/GenBank/DDBJ databases">
        <authorList>
            <person name="Varghese N."/>
            <person name="Submissions S."/>
        </authorList>
    </citation>
    <scope>NUCLEOTIDE SEQUENCE [LARGE SCALE GENOMIC DNA]</scope>
    <source>
        <strain evidence="1 2">DSM 16392</strain>
    </source>
</reference>
<gene>
    <name evidence="1" type="ORF">SAMN04488518_103168</name>
</gene>
<evidence type="ECO:0000313" key="1">
    <source>
        <dbReference type="EMBL" id="SFK23337.1"/>
    </source>
</evidence>
<evidence type="ECO:0000313" key="2">
    <source>
        <dbReference type="Proteomes" id="UP000199598"/>
    </source>
</evidence>
<accession>A0A1I3XUK4</accession>
<proteinExistence type="predicted"/>
<dbReference type="Proteomes" id="UP000199598">
    <property type="component" value="Unassembled WGS sequence"/>
</dbReference>
<protein>
    <submittedName>
        <fullName evidence="1">Uncharacterized protein</fullName>
    </submittedName>
</protein>
<sequence>MACPRQKRNQNGPLLFCRNVQSDLTAEPFRPVSFAYGVGDFAIDCEKCAGNQSVKCFSQVIHIHYLGYLPIGMIR</sequence>
<keyword evidence="2" id="KW-1185">Reference proteome</keyword>